<proteinExistence type="predicted"/>
<dbReference type="PROSITE" id="PS50994">
    <property type="entry name" value="INTEGRASE"/>
    <property type="match status" value="1"/>
</dbReference>
<dbReference type="EMBL" id="PEDF01000154">
    <property type="protein sequence ID" value="RFZ36040.1"/>
    <property type="molecule type" value="Genomic_DNA"/>
</dbReference>
<dbReference type="Pfam" id="PF13384">
    <property type="entry name" value="HTH_23"/>
    <property type="match status" value="1"/>
</dbReference>
<feature type="domain" description="Integrase catalytic" evidence="1">
    <location>
        <begin position="138"/>
        <end position="310"/>
    </location>
</feature>
<gene>
    <name evidence="2" type="ORF">DAVIS_04164</name>
</gene>
<dbReference type="AlphaFoldDB" id="A0A3E2MRJ7"/>
<accession>A0A3E2MRJ7</accession>
<dbReference type="RefSeq" id="WP_117433008.1">
    <property type="nucleotide sequence ID" value="NZ_PEDF01000154.1"/>
</dbReference>
<dbReference type="InterPro" id="IPR009057">
    <property type="entry name" value="Homeodomain-like_sf"/>
</dbReference>
<organism evidence="2 3">
    <name type="scientific">Mycobacterium marinum</name>
    <dbReference type="NCBI Taxonomy" id="1781"/>
    <lineage>
        <taxon>Bacteria</taxon>
        <taxon>Bacillati</taxon>
        <taxon>Actinomycetota</taxon>
        <taxon>Actinomycetes</taxon>
        <taxon>Mycobacteriales</taxon>
        <taxon>Mycobacteriaceae</taxon>
        <taxon>Mycobacterium</taxon>
        <taxon>Mycobacterium ulcerans group</taxon>
    </lineage>
</organism>
<dbReference type="NCBIfam" id="NF033577">
    <property type="entry name" value="transpos_IS481"/>
    <property type="match status" value="1"/>
</dbReference>
<sequence length="310" mass="34952">MSHANARTNVFAGQLIVERGVAGWPAAHVAEQLGISRATVYKQLRRYAQGGDAALADRSSRRIRMPNRTSHRVEQKVLAAELELNPSTVGRIPAPHQVPRLSAIDPITGEVVRSSRRSPNRYEYPTPGAMIHVDVNKLGRIPPGGGWRLHGRDAAVSVAHRHKKTKIGYDYVHTAIDDYTRLAYSEVLPDEKDPTCAGFLHRALAWFAAHGVRVRRLLTDKALVYRHGTDWGWVCSAWELERRFSKPGCPWTNGKAERFNRTLINEWAYARPWTNNTLRSRGLDQFLRRYNPRRGHSALGGRPPVSRLAV</sequence>
<dbReference type="PANTHER" id="PTHR35004">
    <property type="entry name" value="TRANSPOSASE RV3428C-RELATED"/>
    <property type="match status" value="1"/>
</dbReference>
<dbReference type="InterPro" id="IPR012337">
    <property type="entry name" value="RNaseH-like_sf"/>
</dbReference>
<dbReference type="Proteomes" id="UP000257451">
    <property type="component" value="Unassembled WGS sequence"/>
</dbReference>
<evidence type="ECO:0000313" key="3">
    <source>
        <dbReference type="Proteomes" id="UP000257451"/>
    </source>
</evidence>
<comment type="caution">
    <text evidence="2">The sequence shown here is derived from an EMBL/GenBank/DDBJ whole genome shotgun (WGS) entry which is preliminary data.</text>
</comment>
<dbReference type="SUPFAM" id="SSF46689">
    <property type="entry name" value="Homeodomain-like"/>
    <property type="match status" value="1"/>
</dbReference>
<reference evidence="2 3" key="1">
    <citation type="journal article" date="2018" name="Sci. Rep.">
        <title>Extensive genomic diversity among Mycobacterium marinum strains revealed by whole genome sequencing.</title>
        <authorList>
            <person name="Das S."/>
            <person name="Pettersson B.M."/>
            <person name="Behra P.R."/>
            <person name="Mallick A."/>
            <person name="Cheramie M."/>
            <person name="Ramesh M."/>
            <person name="Shirreff L."/>
            <person name="DuCote T."/>
            <person name="Dasgupta S."/>
            <person name="Ennis D.G."/>
            <person name="Kirsebom L.A."/>
        </authorList>
    </citation>
    <scope>NUCLEOTIDE SEQUENCE [LARGE SCALE GENOMIC DNA]</scope>
    <source>
        <strain evidence="2 3">Davis1</strain>
    </source>
</reference>
<dbReference type="InterPro" id="IPR001584">
    <property type="entry name" value="Integrase_cat-core"/>
</dbReference>
<name>A0A3E2MRJ7_MYCMR</name>
<dbReference type="Gene3D" id="3.30.420.10">
    <property type="entry name" value="Ribonuclease H-like superfamily/Ribonuclease H"/>
    <property type="match status" value="1"/>
</dbReference>
<protein>
    <submittedName>
        <fullName evidence="2">Integrase core domain protein</fullName>
    </submittedName>
</protein>
<evidence type="ECO:0000313" key="2">
    <source>
        <dbReference type="EMBL" id="RFZ36040.1"/>
    </source>
</evidence>
<dbReference type="SUPFAM" id="SSF53098">
    <property type="entry name" value="Ribonuclease H-like"/>
    <property type="match status" value="1"/>
</dbReference>
<dbReference type="GO" id="GO:0003676">
    <property type="term" value="F:nucleic acid binding"/>
    <property type="evidence" value="ECO:0007669"/>
    <property type="project" value="InterPro"/>
</dbReference>
<dbReference type="GO" id="GO:0015074">
    <property type="term" value="P:DNA integration"/>
    <property type="evidence" value="ECO:0007669"/>
    <property type="project" value="InterPro"/>
</dbReference>
<dbReference type="InterPro" id="IPR047656">
    <property type="entry name" value="IS481-like_transpos"/>
</dbReference>
<dbReference type="InterPro" id="IPR036397">
    <property type="entry name" value="RNaseH_sf"/>
</dbReference>
<evidence type="ECO:0000259" key="1">
    <source>
        <dbReference type="PROSITE" id="PS50994"/>
    </source>
</evidence>
<dbReference type="PANTHER" id="PTHR35004:SF7">
    <property type="entry name" value="INTEGRASE PROTEIN"/>
    <property type="match status" value="1"/>
</dbReference>
<dbReference type="Pfam" id="PF13683">
    <property type="entry name" value="rve_3"/>
    <property type="match status" value="1"/>
</dbReference>